<dbReference type="STRING" id="1093900.A0A507AU18"/>
<protein>
    <recommendedName>
        <fullName evidence="4">Transcription initiation factor TFIID subunit 1 histone acetyltransferase domain-containing protein</fullName>
    </recommendedName>
</protein>
<feature type="domain" description="Transcription initiation factor TFIID subunit 1 histone acetyltransferase" evidence="4">
    <location>
        <begin position="418"/>
        <end position="874"/>
    </location>
</feature>
<gene>
    <name evidence="5" type="ORF">E0L32_010131</name>
</gene>
<dbReference type="InterPro" id="IPR022591">
    <property type="entry name" value="TAF1_HAT_dom"/>
</dbReference>
<feature type="region of interest" description="Disordered" evidence="3">
    <location>
        <begin position="1000"/>
        <end position="1037"/>
    </location>
</feature>
<feature type="compositionally biased region" description="Polar residues" evidence="3">
    <location>
        <begin position="111"/>
        <end position="125"/>
    </location>
</feature>
<dbReference type="FunCoup" id="A0A507AU18">
    <property type="interactions" value="376"/>
</dbReference>
<comment type="caution">
    <text evidence="5">The sequence shown here is derived from an EMBL/GenBank/DDBJ whole genome shotgun (WGS) entry which is preliminary data.</text>
</comment>
<organism evidence="5 6">
    <name type="scientific">Thyridium curvatum</name>
    <dbReference type="NCBI Taxonomy" id="1093900"/>
    <lineage>
        <taxon>Eukaryota</taxon>
        <taxon>Fungi</taxon>
        <taxon>Dikarya</taxon>
        <taxon>Ascomycota</taxon>
        <taxon>Pezizomycotina</taxon>
        <taxon>Sordariomycetes</taxon>
        <taxon>Sordariomycetidae</taxon>
        <taxon>Thyridiales</taxon>
        <taxon>Thyridiaceae</taxon>
        <taxon>Thyridium</taxon>
    </lineage>
</organism>
<sequence>METETDNSNEFSSLTDNEEFWKRQTAEDDAEVLRFLDQSQQGRNANVHLNLDPDAEISQEGKADDAEDFGDISDDELPDEEEATGGASAEVPGLTDDTGTSHDTDDLFGDQPSSPIETAIRSSPVPQDDDLELGNELHYMTDIERDRALNFPEEAIDQGANQDPSIPPAAENVLEVVLQAFPTFEKGVVLDFNELLAPKPLFYTEKKPARPPKPLLPTKLSLDFEADQEKLFRIPGTATATHRQKIRDAETKGFVSCLEPEILAQADVDMFKEMLEDDSETIGGFTLRDIELVCEDWDSMIDPPTPPSIPQEPVDIVMDGEDEDDDWNRQFLDDRPVKRRKIVVEPGLPTISRFIAPTFDNFEEATSRGAKRVYLDMQDPYLLIDDMDSERASKRPKLAYKQKRMANGRLGRDISDRFNYSNDQAYDQLKENHQHKVRAQLSNVQVEHSLPAIKLVWPYYTIKSVGYAPHDYHRPSLRVTKSVGQVVKLAKPAKFPRKEMKHKKVRDAFKLSKDLSLNDNSTAILFEYSEEIPTVLSNFGMGNKIMNYYRRKTKDEDEKPPKLELGDNHVLLPEDKSPFSIFGTVDAGETVPTLHNPMFQAPIFKHNARNTDFLFGRSTTGTNGTVYYLRKIDHLYVVGQNFPLAEVPGPHSRKVTALSKNRLRMVAYRLIHRHGSVTLGAITSHVKDSNDAQNRQKLKEFLQYDKETKSWHLNVNESLMDQETIDTMVKPDEVCLVDAMQVGQNELAQNGYQLDDSAQVDDDDGENNKESLANNMVPWKTTKAFIDACSGKAMLQLHGAGDPTGKGLGFSFIKTSMKGGYMDALQGPGTTSADAIERERERKANGGHSYNVKKQEALYKNAIETIWGLQKSTLTDVTDHDDEDVQLQEDEDDRFNVQKDAASSVVHVDDSMSQFSRSAVTAVDKKKLKIVRKYRNPETGDIETKTELVYDQGVITQYVRAKARQEAEKIDPYAAKPTGDPEHDRILMERLDLEQARLNRNKERRHAREKQKAMLQQVHDGDPDSPAPSIEKNTGTTRKCANCGQVGHIKTNKKLCPLLNGTMKAKDGAEDQGGFGTFPDATPVTLIEINPEFNTREFGSAG</sequence>
<dbReference type="GO" id="GO:0016251">
    <property type="term" value="F:RNA polymerase II general transcription initiation factor activity"/>
    <property type="evidence" value="ECO:0007669"/>
    <property type="project" value="InterPro"/>
</dbReference>
<evidence type="ECO:0000313" key="5">
    <source>
        <dbReference type="EMBL" id="TPX08401.1"/>
    </source>
</evidence>
<dbReference type="PANTHER" id="PTHR13900">
    <property type="entry name" value="TRANSCRIPTION INITIATION FACTOR TFIID"/>
    <property type="match status" value="1"/>
</dbReference>
<name>A0A507AU18_9PEZI</name>
<evidence type="ECO:0000313" key="6">
    <source>
        <dbReference type="Proteomes" id="UP000319257"/>
    </source>
</evidence>
<dbReference type="Pfam" id="PF12157">
    <property type="entry name" value="DUF3591"/>
    <property type="match status" value="1"/>
</dbReference>
<dbReference type="GO" id="GO:0051123">
    <property type="term" value="P:RNA polymerase II preinitiation complex assembly"/>
    <property type="evidence" value="ECO:0007669"/>
    <property type="project" value="TreeGrafter"/>
</dbReference>
<dbReference type="PANTHER" id="PTHR13900:SF0">
    <property type="entry name" value="TRANSCRIPTION INITIATION FACTOR TFIID SUBUNIT 1"/>
    <property type="match status" value="1"/>
</dbReference>
<accession>A0A507AU18</accession>
<dbReference type="GeneID" id="41977578"/>
<feature type="region of interest" description="Disordered" evidence="3">
    <location>
        <begin position="1"/>
        <end position="130"/>
    </location>
</feature>
<dbReference type="GO" id="GO:0005669">
    <property type="term" value="C:transcription factor TFIID complex"/>
    <property type="evidence" value="ECO:0007669"/>
    <property type="project" value="InterPro"/>
</dbReference>
<feature type="compositionally biased region" description="Acidic residues" evidence="3">
    <location>
        <begin position="65"/>
        <end position="83"/>
    </location>
</feature>
<keyword evidence="6" id="KW-1185">Reference proteome</keyword>
<dbReference type="GO" id="GO:0004402">
    <property type="term" value="F:histone acetyltransferase activity"/>
    <property type="evidence" value="ECO:0007669"/>
    <property type="project" value="InterPro"/>
</dbReference>
<dbReference type="InParanoid" id="A0A507AU18"/>
<feature type="region of interest" description="Disordered" evidence="3">
    <location>
        <begin position="750"/>
        <end position="771"/>
    </location>
</feature>
<dbReference type="RefSeq" id="XP_030990112.1">
    <property type="nucleotide sequence ID" value="XM_031132715.1"/>
</dbReference>
<dbReference type="GO" id="GO:0017025">
    <property type="term" value="F:TBP-class protein binding"/>
    <property type="evidence" value="ECO:0007669"/>
    <property type="project" value="InterPro"/>
</dbReference>
<evidence type="ECO:0000256" key="2">
    <source>
        <dbReference type="ARBA" id="ARBA00023242"/>
    </source>
</evidence>
<dbReference type="Proteomes" id="UP000319257">
    <property type="component" value="Unassembled WGS sequence"/>
</dbReference>
<evidence type="ECO:0000256" key="1">
    <source>
        <dbReference type="ARBA" id="ARBA00004123"/>
    </source>
</evidence>
<proteinExistence type="predicted"/>
<dbReference type="OrthoDB" id="5752at2759"/>
<comment type="subcellular location">
    <subcellularLocation>
        <location evidence="1">Nucleus</location>
    </subcellularLocation>
</comment>
<feature type="compositionally biased region" description="Basic and acidic residues" evidence="3">
    <location>
        <begin position="19"/>
        <end position="34"/>
    </location>
</feature>
<dbReference type="AlphaFoldDB" id="A0A507AU18"/>
<dbReference type="InterPro" id="IPR040240">
    <property type="entry name" value="TAF1"/>
</dbReference>
<dbReference type="EMBL" id="SKBQ01000079">
    <property type="protein sequence ID" value="TPX08401.1"/>
    <property type="molecule type" value="Genomic_DNA"/>
</dbReference>
<evidence type="ECO:0000256" key="3">
    <source>
        <dbReference type="SAM" id="MobiDB-lite"/>
    </source>
</evidence>
<keyword evidence="2" id="KW-0539">Nucleus</keyword>
<reference evidence="5 6" key="1">
    <citation type="submission" date="2019-06" db="EMBL/GenBank/DDBJ databases">
        <title>Draft genome sequence of the filamentous fungus Phialemoniopsis curvata isolated from diesel fuel.</title>
        <authorList>
            <person name="Varaljay V.A."/>
            <person name="Lyon W.J."/>
            <person name="Crouch A.L."/>
            <person name="Drake C.E."/>
            <person name="Hollomon J.M."/>
            <person name="Nadeau L.J."/>
            <person name="Nunn H.S."/>
            <person name="Stevenson B.S."/>
            <person name="Bojanowski C.L."/>
            <person name="Crookes-Goodson W.J."/>
        </authorList>
    </citation>
    <scope>NUCLEOTIDE SEQUENCE [LARGE SCALE GENOMIC DNA]</scope>
    <source>
        <strain evidence="5 6">D216</strain>
    </source>
</reference>
<evidence type="ECO:0000259" key="4">
    <source>
        <dbReference type="Pfam" id="PF12157"/>
    </source>
</evidence>